<evidence type="ECO:0000256" key="5">
    <source>
        <dbReference type="ARBA" id="ARBA00023284"/>
    </source>
</evidence>
<reference evidence="7" key="1">
    <citation type="journal article" date="2021" name="PeerJ">
        <title>Extensive microbial diversity within the chicken gut microbiome revealed by metagenomics and culture.</title>
        <authorList>
            <person name="Gilroy R."/>
            <person name="Ravi A."/>
            <person name="Getino M."/>
            <person name="Pursley I."/>
            <person name="Horton D.L."/>
            <person name="Alikhan N.F."/>
            <person name="Baker D."/>
            <person name="Gharbi K."/>
            <person name="Hall N."/>
            <person name="Watson M."/>
            <person name="Adriaenssens E.M."/>
            <person name="Foster-Nyarko E."/>
            <person name="Jarju S."/>
            <person name="Secka A."/>
            <person name="Antonio M."/>
            <person name="Oren A."/>
            <person name="Chaudhuri R.R."/>
            <person name="La Ragione R."/>
            <person name="Hildebrand F."/>
            <person name="Pallen M.J."/>
        </authorList>
    </citation>
    <scope>NUCLEOTIDE SEQUENCE</scope>
    <source>
        <strain evidence="7">B5-657</strain>
    </source>
</reference>
<dbReference type="Pfam" id="PF01430">
    <property type="entry name" value="HSP33"/>
    <property type="match status" value="1"/>
</dbReference>
<keyword evidence="2 6" id="KW-0862">Zinc</keyword>
<dbReference type="GO" id="GO:0005737">
    <property type="term" value="C:cytoplasm"/>
    <property type="evidence" value="ECO:0007669"/>
    <property type="project" value="UniProtKB-SubCell"/>
</dbReference>
<comment type="caution">
    <text evidence="7">The sequence shown here is derived from an EMBL/GenBank/DDBJ whole genome shotgun (WGS) entry which is preliminary data.</text>
</comment>
<evidence type="ECO:0000256" key="4">
    <source>
        <dbReference type="ARBA" id="ARBA00023186"/>
    </source>
</evidence>
<dbReference type="Gene3D" id="3.55.30.10">
    <property type="entry name" value="Hsp33 domain"/>
    <property type="match status" value="1"/>
</dbReference>
<evidence type="ECO:0000313" key="7">
    <source>
        <dbReference type="EMBL" id="MBU3804493.1"/>
    </source>
</evidence>
<protein>
    <recommendedName>
        <fullName evidence="6">33 kDa chaperonin</fullName>
    </recommendedName>
    <alternativeName>
        <fullName evidence="6">Heat shock protein 33 homolog</fullName>
        <shortName evidence="6">HSP33</shortName>
    </alternativeName>
</protein>
<dbReference type="GO" id="GO:0042026">
    <property type="term" value="P:protein refolding"/>
    <property type="evidence" value="ECO:0007669"/>
    <property type="project" value="TreeGrafter"/>
</dbReference>
<dbReference type="PANTHER" id="PTHR30111">
    <property type="entry name" value="33 KDA CHAPERONIN"/>
    <property type="match status" value="1"/>
</dbReference>
<reference evidence="7" key="2">
    <citation type="submission" date="2021-04" db="EMBL/GenBank/DDBJ databases">
        <authorList>
            <person name="Gilroy R."/>
        </authorList>
    </citation>
    <scope>NUCLEOTIDE SEQUENCE</scope>
    <source>
        <strain evidence="7">B5-657</strain>
    </source>
</reference>
<dbReference type="Proteomes" id="UP000824229">
    <property type="component" value="Unassembled WGS sequence"/>
</dbReference>
<dbReference type="SUPFAM" id="SSF64397">
    <property type="entry name" value="Hsp33 domain"/>
    <property type="match status" value="1"/>
</dbReference>
<keyword evidence="3 6" id="KW-1015">Disulfide bond</keyword>
<keyword evidence="5 6" id="KW-0676">Redox-active center</keyword>
<dbReference type="GO" id="GO:0044183">
    <property type="term" value="F:protein folding chaperone"/>
    <property type="evidence" value="ECO:0007669"/>
    <property type="project" value="TreeGrafter"/>
</dbReference>
<comment type="PTM">
    <text evidence="6">Under oxidizing conditions two disulfide bonds are formed involving the reactive cysteines. Under reducing conditions zinc is bound to the reactive cysteines and the protein is inactive.</text>
</comment>
<comment type="subcellular location">
    <subcellularLocation>
        <location evidence="6">Cytoplasm</location>
    </subcellularLocation>
</comment>
<dbReference type="AlphaFoldDB" id="A0A9E2KDB4"/>
<gene>
    <name evidence="6 7" type="primary">hslO</name>
    <name evidence="7" type="ORF">H9872_07035</name>
</gene>
<evidence type="ECO:0000256" key="2">
    <source>
        <dbReference type="ARBA" id="ARBA00022833"/>
    </source>
</evidence>
<dbReference type="SUPFAM" id="SSF118352">
    <property type="entry name" value="HSP33 redox switch-like"/>
    <property type="match status" value="1"/>
</dbReference>
<comment type="function">
    <text evidence="6">Redox regulated molecular chaperone. Protects both thermally unfolding and oxidatively damaged proteins from irreversible aggregation. Plays an important role in the bacterial defense system toward oxidative stress.</text>
</comment>
<feature type="disulfide bond" description="Redox-active" evidence="6">
    <location>
        <begin position="272"/>
        <end position="275"/>
    </location>
</feature>
<name>A0A9E2KDB4_9FIRM</name>
<accession>A0A9E2KDB4</accession>
<dbReference type="NCBIfam" id="NF001033">
    <property type="entry name" value="PRK00114.1"/>
    <property type="match status" value="1"/>
</dbReference>
<evidence type="ECO:0000256" key="3">
    <source>
        <dbReference type="ARBA" id="ARBA00023157"/>
    </source>
</evidence>
<dbReference type="PANTHER" id="PTHR30111:SF1">
    <property type="entry name" value="33 KDA CHAPERONIN"/>
    <property type="match status" value="1"/>
</dbReference>
<proteinExistence type="inferred from homology"/>
<dbReference type="HAMAP" id="MF_00117">
    <property type="entry name" value="HslO"/>
    <property type="match status" value="1"/>
</dbReference>
<dbReference type="GO" id="GO:0051082">
    <property type="term" value="F:unfolded protein binding"/>
    <property type="evidence" value="ECO:0007669"/>
    <property type="project" value="UniProtKB-UniRule"/>
</dbReference>
<dbReference type="Gene3D" id="3.90.1280.10">
    <property type="entry name" value="HSP33 redox switch-like"/>
    <property type="match status" value="1"/>
</dbReference>
<dbReference type="PIRSF" id="PIRSF005261">
    <property type="entry name" value="Heat_shock_Hsp33"/>
    <property type="match status" value="1"/>
</dbReference>
<dbReference type="CDD" id="cd00498">
    <property type="entry name" value="Hsp33"/>
    <property type="match status" value="1"/>
</dbReference>
<comment type="similarity">
    <text evidence="6">Belongs to the HSP33 family.</text>
</comment>
<keyword evidence="1 6" id="KW-0963">Cytoplasm</keyword>
<dbReference type="InterPro" id="IPR016154">
    <property type="entry name" value="Heat_shock_Hsp33_C"/>
</dbReference>
<evidence type="ECO:0000256" key="1">
    <source>
        <dbReference type="ARBA" id="ARBA00022490"/>
    </source>
</evidence>
<keyword evidence="4 6" id="KW-0143">Chaperone</keyword>
<sequence>MSKNKTDYLVRGIDKGANFRFFGANSRILVNEACQKHQTTPVASAALGRTLTATVMMGCMLKRDEDRISIIIKGDGPIGGIITEANGKGEVKGYVYHPQIESHLNYLGKLDVGGAVGNANMTVVKDLGLKEPYSGQVPMLTGEIAEDLTYYFAVSEQTNSVVILGVLVDVDYSIKQAGGIIIQVLPDAKEEAIDRLEEKLKDFGNLTDKLEKGQSIEYIIETLLGEVEYMGETPISFQCDCNKDRMERALISVGKKDLQEIADEDGKAELVCPFCNDKYSFSKEELEDIIESI</sequence>
<organism evidence="7 8">
    <name type="scientific">Candidatus Cellulosilyticum pullistercoris</name>
    <dbReference type="NCBI Taxonomy" id="2838521"/>
    <lineage>
        <taxon>Bacteria</taxon>
        <taxon>Bacillati</taxon>
        <taxon>Bacillota</taxon>
        <taxon>Clostridia</taxon>
        <taxon>Lachnospirales</taxon>
        <taxon>Cellulosilyticaceae</taxon>
        <taxon>Cellulosilyticum</taxon>
    </lineage>
</organism>
<dbReference type="InterPro" id="IPR016153">
    <property type="entry name" value="Heat_shock_Hsp33_N"/>
</dbReference>
<evidence type="ECO:0000313" key="8">
    <source>
        <dbReference type="Proteomes" id="UP000824229"/>
    </source>
</evidence>
<dbReference type="InterPro" id="IPR000397">
    <property type="entry name" value="Heat_shock_Hsp33"/>
</dbReference>
<dbReference type="EMBL" id="JAHLFQ010000160">
    <property type="protein sequence ID" value="MBU3804493.1"/>
    <property type="molecule type" value="Genomic_DNA"/>
</dbReference>
<feature type="disulfide bond" description="Redox-active" evidence="6">
    <location>
        <begin position="239"/>
        <end position="241"/>
    </location>
</feature>
<evidence type="ECO:0000256" key="6">
    <source>
        <dbReference type="HAMAP-Rule" id="MF_00117"/>
    </source>
</evidence>